<dbReference type="PANTHER" id="PTHR11895:SF7">
    <property type="entry name" value="GLUTAMYL-TRNA(GLN) AMIDOTRANSFERASE SUBUNIT A, MITOCHONDRIAL"/>
    <property type="match status" value="1"/>
</dbReference>
<dbReference type="InterPro" id="IPR000120">
    <property type="entry name" value="Amidase"/>
</dbReference>
<dbReference type="RefSeq" id="WP_045055053.1">
    <property type="nucleotide sequence ID" value="NZ_CAWMDP010000050.1"/>
</dbReference>
<dbReference type="PROSITE" id="PS00571">
    <property type="entry name" value="AMIDASES"/>
    <property type="match status" value="1"/>
</dbReference>
<dbReference type="SUPFAM" id="SSF75304">
    <property type="entry name" value="Amidase signature (AS) enzymes"/>
    <property type="match status" value="1"/>
</dbReference>
<dbReference type="GO" id="GO:0003824">
    <property type="term" value="F:catalytic activity"/>
    <property type="evidence" value="ECO:0007669"/>
    <property type="project" value="InterPro"/>
</dbReference>
<sequence length="466" mass="49079">MNQIDLAFTPALEQARLIRNREVSPLELVNIYLERIQRLDSQLGSYFTVIAESAIADAQAKTELLAQNNSELPPFFGVPITIKDLNCVAGVRCTYGSPALAHNIADRDDNVVTKIKQAGFIILGKTATSELGSFPYTEPTGFPPTRNPWNLDYTAGGSSGGAAAALAAGLCAISQGSDAGGSIRGPAFCCGLVGIKPSRGRVSDAPVGDRISGVAAVGPIARTVADAAALLDAISGYVTGDPYWLPQPETSFYAATTAPPSNLKIAFATSLAPVGEAENESKQAVLDTVKLLTQLGHTVEPGCPDFTGLIEPFTAVWQAGVAYAGIPKEVLQPMNQWLLAQTGGAGDYLRAVSQMQAIARRIVAFFDTVDVLLLPTYMHPTIKVGEWANLSPEETFQKIISWVAPCPPFNATGQPTIALPTGFDSRGVPIGIQLIGRPASEATIISLAAQLDAAKPGIQQRPQLAI</sequence>
<dbReference type="EMBL" id="JYON01000012">
    <property type="protein sequence ID" value="KJH71426.1"/>
    <property type="molecule type" value="Genomic_DNA"/>
</dbReference>
<accession>A0A0D8ZW25</accession>
<dbReference type="Pfam" id="PF01425">
    <property type="entry name" value="Amidase"/>
    <property type="match status" value="1"/>
</dbReference>
<keyword evidence="4" id="KW-1185">Reference proteome</keyword>
<dbReference type="PANTHER" id="PTHR11895">
    <property type="entry name" value="TRANSAMIDASE"/>
    <property type="match status" value="1"/>
</dbReference>
<name>A0A0D8ZW25_9CYAN</name>
<dbReference type="AlphaFoldDB" id="A0A0D8ZW25"/>
<evidence type="ECO:0000259" key="2">
    <source>
        <dbReference type="Pfam" id="PF01425"/>
    </source>
</evidence>
<protein>
    <submittedName>
        <fullName evidence="3">Amidase</fullName>
    </submittedName>
</protein>
<dbReference type="InterPro" id="IPR023631">
    <property type="entry name" value="Amidase_dom"/>
</dbReference>
<dbReference type="Gene3D" id="3.90.1300.10">
    <property type="entry name" value="Amidase signature (AS) domain"/>
    <property type="match status" value="1"/>
</dbReference>
<gene>
    <name evidence="3" type="ORF">UH38_12805</name>
</gene>
<dbReference type="OrthoDB" id="9811471at2"/>
<proteinExistence type="inferred from homology"/>
<organism evidence="3 4">
    <name type="scientific">Aliterella atlantica CENA595</name>
    <dbReference type="NCBI Taxonomy" id="1618023"/>
    <lineage>
        <taxon>Bacteria</taxon>
        <taxon>Bacillati</taxon>
        <taxon>Cyanobacteriota</taxon>
        <taxon>Cyanophyceae</taxon>
        <taxon>Chroococcidiopsidales</taxon>
        <taxon>Aliterellaceae</taxon>
        <taxon>Aliterella</taxon>
    </lineage>
</organism>
<comment type="caution">
    <text evidence="3">The sequence shown here is derived from an EMBL/GenBank/DDBJ whole genome shotgun (WGS) entry which is preliminary data.</text>
</comment>
<evidence type="ECO:0000256" key="1">
    <source>
        <dbReference type="ARBA" id="ARBA00009199"/>
    </source>
</evidence>
<evidence type="ECO:0000313" key="3">
    <source>
        <dbReference type="EMBL" id="KJH71426.1"/>
    </source>
</evidence>
<evidence type="ECO:0000313" key="4">
    <source>
        <dbReference type="Proteomes" id="UP000032452"/>
    </source>
</evidence>
<dbReference type="Proteomes" id="UP000032452">
    <property type="component" value="Unassembled WGS sequence"/>
</dbReference>
<reference evidence="3 4" key="1">
    <citation type="submission" date="2015-02" db="EMBL/GenBank/DDBJ databases">
        <title>Draft genome of a novel marine cyanobacterium (Chroococcales) isolated from South Atlantic Ocean.</title>
        <authorList>
            <person name="Rigonato J."/>
            <person name="Alvarenga D.O."/>
            <person name="Branco L.H."/>
            <person name="Varani A.M."/>
            <person name="Brandini F.P."/>
            <person name="Fiore M.F."/>
        </authorList>
    </citation>
    <scope>NUCLEOTIDE SEQUENCE [LARGE SCALE GENOMIC DNA]</scope>
    <source>
        <strain evidence="3 4">CENA595</strain>
    </source>
</reference>
<feature type="domain" description="Amidase" evidence="2">
    <location>
        <begin position="27"/>
        <end position="444"/>
    </location>
</feature>
<dbReference type="InterPro" id="IPR020556">
    <property type="entry name" value="Amidase_CS"/>
</dbReference>
<dbReference type="PATRIC" id="fig|1618023.3.peg.4479"/>
<comment type="similarity">
    <text evidence="1">Belongs to the amidase family.</text>
</comment>
<dbReference type="InterPro" id="IPR036928">
    <property type="entry name" value="AS_sf"/>
</dbReference>
<dbReference type="STRING" id="1618023.UH38_12805"/>